<dbReference type="Proteomes" id="UP000648482">
    <property type="component" value="Unassembled WGS sequence"/>
</dbReference>
<dbReference type="Pfam" id="PF00873">
    <property type="entry name" value="ACR_tran"/>
    <property type="match status" value="1"/>
</dbReference>
<keyword evidence="1" id="KW-1133">Transmembrane helix</keyword>
<feature type="transmembrane region" description="Helical" evidence="1">
    <location>
        <begin position="939"/>
        <end position="964"/>
    </location>
</feature>
<dbReference type="PANTHER" id="PTHR32063:SF0">
    <property type="entry name" value="SWARMING MOTILITY PROTEIN SWRC"/>
    <property type="match status" value="1"/>
</dbReference>
<dbReference type="Gene3D" id="3.30.70.1440">
    <property type="entry name" value="Multidrug efflux transporter AcrB pore domain"/>
    <property type="match status" value="1"/>
</dbReference>
<feature type="transmembrane region" description="Helical" evidence="1">
    <location>
        <begin position="439"/>
        <end position="462"/>
    </location>
</feature>
<feature type="transmembrane region" description="Helical" evidence="1">
    <location>
        <begin position="913"/>
        <end position="933"/>
    </location>
</feature>
<reference evidence="2 3" key="1">
    <citation type="submission" date="2015-06" db="EMBL/GenBank/DDBJ databases">
        <title>Genome sequence of Pseudoalteromonas aliena.</title>
        <authorList>
            <person name="Xie B.-B."/>
            <person name="Rong J.-C."/>
            <person name="Qin Q.-L."/>
            <person name="Zhang Y.-Z."/>
        </authorList>
    </citation>
    <scope>NUCLEOTIDE SEQUENCE [LARGE SCALE GENOMIC DNA]</scope>
    <source>
        <strain evidence="2 3">SW19</strain>
    </source>
</reference>
<dbReference type="RefSeq" id="WP_193155791.1">
    <property type="nucleotide sequence ID" value="NZ_AQGU01000025.1"/>
</dbReference>
<evidence type="ECO:0008006" key="4">
    <source>
        <dbReference type="Google" id="ProtNLM"/>
    </source>
</evidence>
<evidence type="ECO:0000313" key="2">
    <source>
        <dbReference type="EMBL" id="MBE0359843.1"/>
    </source>
</evidence>
<accession>A0ABR9E0D9</accession>
<sequence length="1060" mass="115649">MNGAFSLAHTFFVKNTFARLAVFALVLGGIIAYSNLIKETTPDLEIGVGIVFTEWAGGDPQSIEQEITNKIEKKLKSIKGLKRLQSGSYAGFSLIVAEFRPDVKQVDAMTRLRAKVAAAEGELPRAAKKPTIVEASINDTPIYSIRLSGDIDLAVVAGVAEDLKRELERTSGVNKVSVSGERDEVIQIRLLGARLAAYGISPNTLRQVLDQASLDLPLGDFDGEEIGAGFRFLGRFRDVEDIRNLPVGNAQSGRTILLSELAEIKRGPEQEHSRTFFATSGGEFHQAIDITLTKRPGSDVIKTIKAIERVVARQQATARWPTGLQTTVVADESIYINTDLRNIFNNGWQAMLAVFTILLISLTWREALVAGLAIPITFAGALIIVFALGYSLNQIVIIGMVLALGLLVDDFILMMEGMHENIYVRGMHFDEAAIATIKTYALPSLTGSLTTILAMAPLMGIAGIEGKFIRQMPVTAIACLVMSYLVSIFIAVPLSRFVLEKHKAKKTRMDNFTEVYSEKLADLLRRRFLSSRRNAWVAVGVATSIFVLGYALFSTLPTELSPKGDGRSMGITIELSPDASLATSQRCADAVGEQLVNKAYIQNVTKHVGEKSPFTLVSTTDQLSPTSGNYLVGFSTTFILKKDRKLPLYKYVPEIRQDVEAAMLACPGGQAFFSPQLGGASAEDPIQIEIIGEDMTILRQLAQSVAAELRTILGTSDVRDNYGVPKMDLRAYPNREALNFYGLTAADVSEQIRYMMNSDEVNKFVRGGVQEDLPIRMGYAWPSRDGALGGPTTMSELYLLNIITQSGRGVPLPSVVDWRLEESSLSILHKNGERALMVMAKTDGRTAGEILADLKPRLDNLKQHWPSGYRVKIAGEAEASEEAFGSAGKMLVLALFLVFALLALQFDSFKQPFVIMSAIPLALTGTFFGFFVMQLPFSFMAMVGIIALIGIVVNDTIIMINTMNSYIKKGKSVVEAAAHGAADRLRPIVTTSVTTIVGLIPLAISQEMWLPLSTTVISGLLFATFLALLIVPCLFLLLTPDNIEQESEENPMSSKLNADK</sequence>
<dbReference type="Gene3D" id="3.30.2090.10">
    <property type="entry name" value="Multidrug efflux transporter AcrB TolC docking domain, DN and DC subdomains"/>
    <property type="match status" value="2"/>
</dbReference>
<feature type="transmembrane region" description="Helical" evidence="1">
    <location>
        <begin position="535"/>
        <end position="553"/>
    </location>
</feature>
<comment type="caution">
    <text evidence="2">The sequence shown here is derived from an EMBL/GenBank/DDBJ whole genome shotgun (WGS) entry which is preliminary data.</text>
</comment>
<feature type="transmembrane region" description="Helical" evidence="1">
    <location>
        <begin position="474"/>
        <end position="499"/>
    </location>
</feature>
<proteinExistence type="predicted"/>
<dbReference type="InterPro" id="IPR001036">
    <property type="entry name" value="Acrflvin-R"/>
</dbReference>
<name>A0ABR9E0D9_9GAMM</name>
<feature type="transmembrane region" description="Helical" evidence="1">
    <location>
        <begin position="887"/>
        <end position="906"/>
    </location>
</feature>
<dbReference type="PANTHER" id="PTHR32063">
    <property type="match status" value="1"/>
</dbReference>
<keyword evidence="3" id="KW-1185">Reference proteome</keyword>
<keyword evidence="1" id="KW-0812">Transmembrane</keyword>
<feature type="transmembrane region" description="Helical" evidence="1">
    <location>
        <begin position="985"/>
        <end position="1004"/>
    </location>
</feature>
<dbReference type="InterPro" id="IPR027463">
    <property type="entry name" value="AcrB_DN_DC_subdom"/>
</dbReference>
<dbReference type="PRINTS" id="PR00702">
    <property type="entry name" value="ACRIFLAVINRP"/>
</dbReference>
<dbReference type="Gene3D" id="3.30.70.1430">
    <property type="entry name" value="Multidrug efflux transporter AcrB pore domain"/>
    <property type="match status" value="2"/>
</dbReference>
<gene>
    <name evidence="2" type="ORF">PALI_a1162</name>
</gene>
<keyword evidence="1" id="KW-0472">Membrane</keyword>
<evidence type="ECO:0000313" key="3">
    <source>
        <dbReference type="Proteomes" id="UP000648482"/>
    </source>
</evidence>
<organism evidence="2 3">
    <name type="scientific">Pseudoalteromonas aliena SW19</name>
    <dbReference type="NCBI Taxonomy" id="1314866"/>
    <lineage>
        <taxon>Bacteria</taxon>
        <taxon>Pseudomonadati</taxon>
        <taxon>Pseudomonadota</taxon>
        <taxon>Gammaproteobacteria</taxon>
        <taxon>Alteromonadales</taxon>
        <taxon>Pseudoalteromonadaceae</taxon>
        <taxon>Pseudoalteromonas</taxon>
    </lineage>
</organism>
<feature type="transmembrane region" description="Helical" evidence="1">
    <location>
        <begin position="1016"/>
        <end position="1038"/>
    </location>
</feature>
<dbReference type="SUPFAM" id="SSF82866">
    <property type="entry name" value="Multidrug efflux transporter AcrB transmembrane domain"/>
    <property type="match status" value="2"/>
</dbReference>
<evidence type="ECO:0000256" key="1">
    <source>
        <dbReference type="SAM" id="Phobius"/>
    </source>
</evidence>
<dbReference type="Gene3D" id="1.20.1640.10">
    <property type="entry name" value="Multidrug efflux transporter AcrB transmembrane domain"/>
    <property type="match status" value="2"/>
</dbReference>
<dbReference type="EMBL" id="AQGU01000025">
    <property type="protein sequence ID" value="MBE0359843.1"/>
    <property type="molecule type" value="Genomic_DNA"/>
</dbReference>
<dbReference type="Gene3D" id="3.30.70.1320">
    <property type="entry name" value="Multidrug efflux transporter AcrB pore domain like"/>
    <property type="match status" value="1"/>
</dbReference>
<feature type="transmembrane region" description="Helical" evidence="1">
    <location>
        <begin position="367"/>
        <end position="389"/>
    </location>
</feature>
<feature type="transmembrane region" description="Helical" evidence="1">
    <location>
        <begin position="12"/>
        <end position="33"/>
    </location>
</feature>
<dbReference type="SUPFAM" id="SSF82693">
    <property type="entry name" value="Multidrug efflux transporter AcrB pore domain, PN1, PN2, PC1 and PC2 subdomains"/>
    <property type="match status" value="2"/>
</dbReference>
<protein>
    <recommendedName>
        <fullName evidence="4">Acriflavin resistance protein</fullName>
    </recommendedName>
</protein>
<dbReference type="SUPFAM" id="SSF82714">
    <property type="entry name" value="Multidrug efflux transporter AcrB TolC docking domain, DN and DC subdomains"/>
    <property type="match status" value="2"/>
</dbReference>
<feature type="transmembrane region" description="Helical" evidence="1">
    <location>
        <begin position="343"/>
        <end position="360"/>
    </location>
</feature>